<comment type="caution">
    <text evidence="2">The sequence shown here is derived from an EMBL/GenBank/DDBJ whole genome shotgun (WGS) entry which is preliminary data.</text>
</comment>
<protein>
    <submittedName>
        <fullName evidence="2">Uncharacterized protein</fullName>
    </submittedName>
</protein>
<sequence length="460" mass="49195">MAPIPKAGAIEGKSPKLPRRFKTPERQVHFGAEDEVPSSYANRAGPSLPPVTQGGNVSYTTANSPSGGFSGHSASTGGNTSGNDNKEAEPQPSNQPESFPQVGLAPTNNFVQWHTAANPNLSLNHQLPTTHTYNPAATAQQHQQQILVPSQQQHFSPSATNTAPLALHTQQQQPAAVTYIGIQHQPRAAMGDYQNAAPPPQGVHFQPPVPDTTFGPIPHVYVPRFDGGLVAGGVQVPGVQVGAPFSLPVPSVHFVSAPFPSVPSVSAPCTTVVMPKTYYLNPYSYYASRACRRSCQPAAGVIHPQQAQSGYVVAQQPYYVQQPAVVGQQPVVMNAQTAFMPQAQHMAGVPAVGLASGAAIHGGIPVIAGNPGYHIPDVAGVGRTAGEEQLRQIKFAHSNRLYEPQDFKPADDDPGRHYWLREVDGNWTQRSRHTLDHIGDIRCRIDRQKTLTGGVSRNDN</sequence>
<feature type="compositionally biased region" description="Basic and acidic residues" evidence="1">
    <location>
        <begin position="22"/>
        <end position="32"/>
    </location>
</feature>
<name>A0A9P8W6J1_9HYPO</name>
<keyword evidence="3" id="KW-1185">Reference proteome</keyword>
<reference evidence="2 3" key="1">
    <citation type="journal article" date="2021" name="Nat. Commun.">
        <title>Genetic determinants of endophytism in the Arabidopsis root mycobiome.</title>
        <authorList>
            <person name="Mesny F."/>
            <person name="Miyauchi S."/>
            <person name="Thiergart T."/>
            <person name="Pickel B."/>
            <person name="Atanasova L."/>
            <person name="Karlsson M."/>
            <person name="Huettel B."/>
            <person name="Barry K.W."/>
            <person name="Haridas S."/>
            <person name="Chen C."/>
            <person name="Bauer D."/>
            <person name="Andreopoulos W."/>
            <person name="Pangilinan J."/>
            <person name="LaButti K."/>
            <person name="Riley R."/>
            <person name="Lipzen A."/>
            <person name="Clum A."/>
            <person name="Drula E."/>
            <person name="Henrissat B."/>
            <person name="Kohler A."/>
            <person name="Grigoriev I.V."/>
            <person name="Martin F.M."/>
            <person name="Hacquard S."/>
        </authorList>
    </citation>
    <scope>NUCLEOTIDE SEQUENCE [LARGE SCALE GENOMIC DNA]</scope>
    <source>
        <strain evidence="2 3">MPI-CAGE-CH-0241</strain>
    </source>
</reference>
<organism evidence="2 3">
    <name type="scientific">Thelonectria olida</name>
    <dbReference type="NCBI Taxonomy" id="1576542"/>
    <lineage>
        <taxon>Eukaryota</taxon>
        <taxon>Fungi</taxon>
        <taxon>Dikarya</taxon>
        <taxon>Ascomycota</taxon>
        <taxon>Pezizomycotina</taxon>
        <taxon>Sordariomycetes</taxon>
        <taxon>Hypocreomycetidae</taxon>
        <taxon>Hypocreales</taxon>
        <taxon>Nectriaceae</taxon>
        <taxon>Thelonectria</taxon>
    </lineage>
</organism>
<dbReference type="AlphaFoldDB" id="A0A9P8W6J1"/>
<evidence type="ECO:0000313" key="3">
    <source>
        <dbReference type="Proteomes" id="UP000777438"/>
    </source>
</evidence>
<proteinExistence type="predicted"/>
<dbReference type="EMBL" id="JAGPYM010000009">
    <property type="protein sequence ID" value="KAH6890526.1"/>
    <property type="molecule type" value="Genomic_DNA"/>
</dbReference>
<evidence type="ECO:0000256" key="1">
    <source>
        <dbReference type="SAM" id="MobiDB-lite"/>
    </source>
</evidence>
<dbReference type="Proteomes" id="UP000777438">
    <property type="component" value="Unassembled WGS sequence"/>
</dbReference>
<dbReference type="OrthoDB" id="5194044at2759"/>
<accession>A0A9P8W6J1</accession>
<feature type="compositionally biased region" description="Polar residues" evidence="1">
    <location>
        <begin position="53"/>
        <end position="83"/>
    </location>
</feature>
<feature type="region of interest" description="Disordered" evidence="1">
    <location>
        <begin position="1"/>
        <end position="104"/>
    </location>
</feature>
<gene>
    <name evidence="2" type="ORF">B0T10DRAFT_548048</name>
</gene>
<evidence type="ECO:0000313" key="2">
    <source>
        <dbReference type="EMBL" id="KAH6890526.1"/>
    </source>
</evidence>